<evidence type="ECO:0000256" key="1">
    <source>
        <dbReference type="ARBA" id="ARBA00004613"/>
    </source>
</evidence>
<dbReference type="PROSITE" id="PS51864">
    <property type="entry name" value="ASTACIN"/>
    <property type="match status" value="1"/>
</dbReference>
<keyword evidence="2 6" id="KW-0964">Secreted</keyword>
<keyword evidence="7 8" id="KW-0862">Zinc</keyword>
<dbReference type="PANTHER" id="PTHR10127">
    <property type="entry name" value="DISCOIDIN, CUB, EGF, LAMININ , AND ZINC METALLOPROTEASE DOMAIN CONTAINING"/>
    <property type="match status" value="1"/>
</dbReference>
<dbReference type="Proteomes" id="UP001432322">
    <property type="component" value="Unassembled WGS sequence"/>
</dbReference>
<evidence type="ECO:0000256" key="3">
    <source>
        <dbReference type="ARBA" id="ARBA00022729"/>
    </source>
</evidence>
<reference evidence="11" key="1">
    <citation type="submission" date="2023-10" db="EMBL/GenBank/DDBJ databases">
        <title>Genome assembly of Pristionchus species.</title>
        <authorList>
            <person name="Yoshida K."/>
            <person name="Sommer R.J."/>
        </authorList>
    </citation>
    <scope>NUCLEOTIDE SEQUENCE</scope>
    <source>
        <strain evidence="11">RS5133</strain>
    </source>
</reference>
<dbReference type="AlphaFoldDB" id="A0AAV5V0D6"/>
<comment type="cofactor">
    <cofactor evidence="7 8">
        <name>Zn(2+)</name>
        <dbReference type="ChEBI" id="CHEBI:29105"/>
    </cofactor>
    <text evidence="7 8">Binds 1 zinc ion per subunit.</text>
</comment>
<comment type="subcellular location">
    <subcellularLocation>
        <location evidence="1 6">Secreted</location>
    </subcellularLocation>
</comment>
<dbReference type="CDD" id="cd04280">
    <property type="entry name" value="ZnMc_astacin_like"/>
    <property type="match status" value="1"/>
</dbReference>
<evidence type="ECO:0000256" key="6">
    <source>
        <dbReference type="PIRNR" id="PIRNR036365"/>
    </source>
</evidence>
<dbReference type="GO" id="GO:0004222">
    <property type="term" value="F:metalloendopeptidase activity"/>
    <property type="evidence" value="ECO:0007669"/>
    <property type="project" value="UniProtKB-UniRule"/>
</dbReference>
<dbReference type="SUPFAM" id="SSF55486">
    <property type="entry name" value="Metalloproteases ('zincins'), catalytic domain"/>
    <property type="match status" value="1"/>
</dbReference>
<keyword evidence="7 8" id="KW-0645">Protease</keyword>
<feature type="chain" id="PRO_5043574075" description="Zinc metalloproteinase" evidence="9">
    <location>
        <begin position="16"/>
        <end position="477"/>
    </location>
</feature>
<feature type="active site" evidence="7">
    <location>
        <position position="218"/>
    </location>
</feature>
<accession>A0AAV5V0D6</accession>
<dbReference type="SMART" id="SM00235">
    <property type="entry name" value="ZnMc"/>
    <property type="match status" value="1"/>
</dbReference>
<keyword evidence="7 8" id="KW-0479">Metal-binding</keyword>
<evidence type="ECO:0000256" key="4">
    <source>
        <dbReference type="ARBA" id="ARBA00023157"/>
    </source>
</evidence>
<name>A0AAV5V0D6_9BILA</name>
<dbReference type="Gene3D" id="3.40.390.10">
    <property type="entry name" value="Collagenase (Catalytic Domain)"/>
    <property type="match status" value="1"/>
</dbReference>
<keyword evidence="5" id="KW-0325">Glycoprotein</keyword>
<evidence type="ECO:0000259" key="10">
    <source>
        <dbReference type="PROSITE" id="PS51864"/>
    </source>
</evidence>
<dbReference type="GO" id="GO:0008270">
    <property type="term" value="F:zinc ion binding"/>
    <property type="evidence" value="ECO:0007669"/>
    <property type="project" value="UniProtKB-UniRule"/>
</dbReference>
<feature type="domain" description="Peptidase M12A" evidence="10">
    <location>
        <begin position="122"/>
        <end position="323"/>
    </location>
</feature>
<dbReference type="InterPro" id="IPR006026">
    <property type="entry name" value="Peptidase_Metallo"/>
</dbReference>
<dbReference type="Pfam" id="PF01400">
    <property type="entry name" value="Astacin"/>
    <property type="match status" value="1"/>
</dbReference>
<dbReference type="PANTHER" id="PTHR10127:SF793">
    <property type="entry name" value="ZINC METALLOPROTEINASE NAS-31"/>
    <property type="match status" value="1"/>
</dbReference>
<dbReference type="EMBL" id="BTSY01000002">
    <property type="protein sequence ID" value="GMT12776.1"/>
    <property type="molecule type" value="Genomic_DNA"/>
</dbReference>
<evidence type="ECO:0000256" key="9">
    <source>
        <dbReference type="SAM" id="SignalP"/>
    </source>
</evidence>
<evidence type="ECO:0000313" key="11">
    <source>
        <dbReference type="EMBL" id="GMT12776.1"/>
    </source>
</evidence>
<sequence length="477" mass="53592">MHCTVLIALVASVLAGPIDFESDFKHNVDLGRLQKDLASLEERLTNTPEVEAEISLLKEAYGKTVIESPTPINGSTCKDEDINEINEKAGEEKDLFEGDVLLTTEQLSLIENIHSSNRSRRQALSDAGYSWGTVNPVIPYSYSAGYVARDRRPTIEAAMKFWEKYTCVRFKPATSGYRVEIRESAGCSSYVGKINDRKGTQGLNLGQNCMSIGTICHELSHTFGFFHVQSRFDRDRYVDIDFNNILSGDKHNFDLEPAEKTTLRDIPYEFGSNMHYYHKDFARDESKPAIYAKPAYKVYQEGMMGRLPTFYDILGVNKHFNCAANCKTSISCSNGGIQDVNNCRKCLCPLGWAGDKCTQRPTGTKTIAATATMQTMRSNFDKSTKGIEYKTQYYLFQAPAGMKVQMTPKVLGTRWSNSCDPMGIEIKFLRDARPSGLQVCDWRVQQPTITSETNEMLVQAYTLGDQSVVEMQYKAVN</sequence>
<keyword evidence="7 8" id="KW-0482">Metalloprotease</keyword>
<feature type="disulfide bond" evidence="7">
    <location>
        <begin position="187"/>
        <end position="209"/>
    </location>
</feature>
<dbReference type="InterPro" id="IPR024079">
    <property type="entry name" value="MetalloPept_cat_dom_sf"/>
</dbReference>
<comment type="caution">
    <text evidence="11">The sequence shown here is derived from an EMBL/GenBank/DDBJ whole genome shotgun (WGS) entry which is preliminary data.</text>
</comment>
<dbReference type="GO" id="GO:0018996">
    <property type="term" value="P:molting cycle, collagen and cuticulin-based cuticle"/>
    <property type="evidence" value="ECO:0007669"/>
    <property type="project" value="InterPro"/>
</dbReference>
<evidence type="ECO:0000313" key="12">
    <source>
        <dbReference type="Proteomes" id="UP001432322"/>
    </source>
</evidence>
<dbReference type="InterPro" id="IPR034035">
    <property type="entry name" value="Astacin-like_dom"/>
</dbReference>
<feature type="binding site" evidence="7">
    <location>
        <position position="221"/>
    </location>
    <ligand>
        <name>Zn(2+)</name>
        <dbReference type="ChEBI" id="CHEBI:29105"/>
        <note>catalytic</note>
    </ligand>
</feature>
<organism evidence="11 12">
    <name type="scientific">Pristionchus fissidentatus</name>
    <dbReference type="NCBI Taxonomy" id="1538716"/>
    <lineage>
        <taxon>Eukaryota</taxon>
        <taxon>Metazoa</taxon>
        <taxon>Ecdysozoa</taxon>
        <taxon>Nematoda</taxon>
        <taxon>Chromadorea</taxon>
        <taxon>Rhabditida</taxon>
        <taxon>Rhabditina</taxon>
        <taxon>Diplogasteromorpha</taxon>
        <taxon>Diplogasteroidea</taxon>
        <taxon>Neodiplogasteridae</taxon>
        <taxon>Pristionchus</taxon>
    </lineage>
</organism>
<keyword evidence="12" id="KW-1185">Reference proteome</keyword>
<feature type="binding site" evidence="7">
    <location>
        <position position="227"/>
    </location>
    <ligand>
        <name>Zn(2+)</name>
        <dbReference type="ChEBI" id="CHEBI:29105"/>
        <note>catalytic</note>
    </ligand>
</feature>
<feature type="disulfide bond" evidence="7">
    <location>
        <begin position="167"/>
        <end position="322"/>
    </location>
</feature>
<protein>
    <recommendedName>
        <fullName evidence="6">Zinc metalloproteinase</fullName>
    </recommendedName>
</protein>
<keyword evidence="4 7" id="KW-1015">Disulfide bond</keyword>
<evidence type="ECO:0000256" key="8">
    <source>
        <dbReference type="RuleBase" id="RU361183"/>
    </source>
</evidence>
<comment type="caution">
    <text evidence="7">Lacks conserved residue(s) required for the propagation of feature annotation.</text>
</comment>
<dbReference type="PRINTS" id="PR00480">
    <property type="entry name" value="ASTACIN"/>
</dbReference>
<feature type="binding site" evidence="7">
    <location>
        <position position="217"/>
    </location>
    <ligand>
        <name>Zn(2+)</name>
        <dbReference type="ChEBI" id="CHEBI:29105"/>
        <note>catalytic</note>
    </ligand>
</feature>
<gene>
    <name evidence="11" type="ORF">PFISCL1PPCAC_4073</name>
</gene>
<dbReference type="InterPro" id="IPR001506">
    <property type="entry name" value="Peptidase_M12A"/>
</dbReference>
<evidence type="ECO:0000256" key="7">
    <source>
        <dbReference type="PROSITE-ProRule" id="PRU01211"/>
    </source>
</evidence>
<dbReference type="InterPro" id="IPR017050">
    <property type="entry name" value="Metallopeptidase_nem"/>
</dbReference>
<keyword evidence="3 9" id="KW-0732">Signal</keyword>
<evidence type="ECO:0000256" key="5">
    <source>
        <dbReference type="ARBA" id="ARBA00023180"/>
    </source>
</evidence>
<evidence type="ECO:0000256" key="2">
    <source>
        <dbReference type="ARBA" id="ARBA00022525"/>
    </source>
</evidence>
<dbReference type="GO" id="GO:0006508">
    <property type="term" value="P:proteolysis"/>
    <property type="evidence" value="ECO:0007669"/>
    <property type="project" value="UniProtKB-KW"/>
</dbReference>
<dbReference type="GO" id="GO:0005576">
    <property type="term" value="C:extracellular region"/>
    <property type="evidence" value="ECO:0007669"/>
    <property type="project" value="UniProtKB-SubCell"/>
</dbReference>
<feature type="signal peptide" evidence="9">
    <location>
        <begin position="1"/>
        <end position="15"/>
    </location>
</feature>
<keyword evidence="7 8" id="KW-0378">Hydrolase</keyword>
<dbReference type="PIRSF" id="PIRSF036365">
    <property type="entry name" value="Astacin_nematoda"/>
    <property type="match status" value="1"/>
</dbReference>
<proteinExistence type="predicted"/>